<dbReference type="EMBL" id="PDUG01000003">
    <property type="protein sequence ID" value="PIC39543.1"/>
    <property type="molecule type" value="Genomic_DNA"/>
</dbReference>
<feature type="compositionally biased region" description="Low complexity" evidence="10">
    <location>
        <begin position="366"/>
        <end position="375"/>
    </location>
</feature>
<feature type="region of interest" description="Disordered" evidence="10">
    <location>
        <begin position="355"/>
        <end position="418"/>
    </location>
</feature>
<accession>A0A2G5UJA9</accession>
<dbReference type="AlphaFoldDB" id="A0A2G5UJA9"/>
<dbReference type="InterPro" id="IPR001245">
    <property type="entry name" value="Ser-Thr/Tyr_kinase_cat_dom"/>
</dbReference>
<dbReference type="Gene3D" id="3.30.200.20">
    <property type="entry name" value="Phosphorylase Kinase, domain 1"/>
    <property type="match status" value="1"/>
</dbReference>
<dbReference type="InterPro" id="IPR000980">
    <property type="entry name" value="SH2"/>
</dbReference>
<dbReference type="SMART" id="SM00219">
    <property type="entry name" value="TyrKc"/>
    <property type="match status" value="1"/>
</dbReference>
<evidence type="ECO:0000256" key="6">
    <source>
        <dbReference type="ARBA" id="ARBA00023137"/>
    </source>
</evidence>
<evidence type="ECO:0000313" key="14">
    <source>
        <dbReference type="Proteomes" id="UP000230233"/>
    </source>
</evidence>
<dbReference type="Gene3D" id="1.10.510.10">
    <property type="entry name" value="Transferase(Phosphotransferase) domain 1"/>
    <property type="match status" value="1"/>
</dbReference>
<evidence type="ECO:0000256" key="1">
    <source>
        <dbReference type="ARBA" id="ARBA00011903"/>
    </source>
</evidence>
<comment type="catalytic activity">
    <reaction evidence="7">
        <text>L-tyrosyl-[protein] + ATP = O-phospho-L-tyrosyl-[protein] + ADP + H(+)</text>
        <dbReference type="Rhea" id="RHEA:10596"/>
        <dbReference type="Rhea" id="RHEA-COMP:10136"/>
        <dbReference type="Rhea" id="RHEA-COMP:20101"/>
        <dbReference type="ChEBI" id="CHEBI:15378"/>
        <dbReference type="ChEBI" id="CHEBI:30616"/>
        <dbReference type="ChEBI" id="CHEBI:46858"/>
        <dbReference type="ChEBI" id="CHEBI:61978"/>
        <dbReference type="ChEBI" id="CHEBI:456216"/>
        <dbReference type="EC" id="2.7.10.2"/>
    </reaction>
</comment>
<feature type="binding site" evidence="9">
    <location>
        <position position="178"/>
    </location>
    <ligand>
        <name>ATP</name>
        <dbReference type="ChEBI" id="CHEBI:30616"/>
    </ligand>
</feature>
<dbReference type="PROSITE" id="PS00109">
    <property type="entry name" value="PROTEIN_KINASE_TYR"/>
    <property type="match status" value="1"/>
</dbReference>
<dbReference type="PROSITE" id="PS00107">
    <property type="entry name" value="PROTEIN_KINASE_ATP"/>
    <property type="match status" value="1"/>
</dbReference>
<dbReference type="OrthoDB" id="5863453at2759"/>
<comment type="caution">
    <text evidence="13">The sequence shown here is derived from an EMBL/GenBank/DDBJ whole genome shotgun (WGS) entry which is preliminary data.</text>
</comment>
<dbReference type="SUPFAM" id="SSF56112">
    <property type="entry name" value="Protein kinase-like (PK-like)"/>
    <property type="match status" value="1"/>
</dbReference>
<name>A0A2G5UJA9_9PELO</name>
<dbReference type="PRINTS" id="PR00109">
    <property type="entry name" value="TYRKINASE"/>
</dbReference>
<sequence>MEMTTLTSLPYFHGTIDTRECREMLPDLGDFLIRNPTNEMVKSGGSRTFACILTTAVTPDQASDNSKMLPKDYSLRLECTTRLKSYGIILENGVYSLLGTPETYQSVEELCNSYTSSRKAFPQGGMALRPVARRPWQLLLSDIEFPVPEVVLGSGEFGKVIKGKLLRHGIPPIDVALKCATAENHAEIISEMFTEARAMRALMHPNIIRLEGVVVEKLPLYLVIEFLEGSSLLDALRKKKVNNIYRFPICMAVLYAVLWMHMQNYIHRDIAARNVMISHDCRTVKLIDFGLAKHGLQFTLDVATKIPLKRLAPEVQKTKIFSAKSDTWALAICFWEIYHDGAPIYSNVIPSLDSKPPAAPSPAPSATPTTPDTSKNSNVKGKQATQTRKRAKKGIAVPAPKPVVEAPKPTSKDKGEPPELVITQNVEFLPEKFVPRFKMMTEKKARKRIELAEIANVVEKEILPTLPEMVRTELKYHVDRRPPFDPNFKVQFVNNNSVVTQPTGAGTLPGNPLTPQAAPAAVTPTFTPSGTTPAKLKTTTRRRSKSTAKNSKSDLAQSSTSAPEKKTVPEKQKTSRRRGK</sequence>
<dbReference type="STRING" id="1611254.A0A2G5UJA9"/>
<evidence type="ECO:0000256" key="9">
    <source>
        <dbReference type="PROSITE-ProRule" id="PRU10141"/>
    </source>
</evidence>
<feature type="domain" description="SH2" evidence="11">
    <location>
        <begin position="11"/>
        <end position="131"/>
    </location>
</feature>
<dbReference type="EC" id="2.7.10.2" evidence="1"/>
<reference evidence="14" key="1">
    <citation type="submission" date="2017-10" db="EMBL/GenBank/DDBJ databases">
        <title>Rapid genome shrinkage in a self-fertile nematode reveals novel sperm competition proteins.</title>
        <authorList>
            <person name="Yin D."/>
            <person name="Schwarz E.M."/>
            <person name="Thomas C.G."/>
            <person name="Felde R.L."/>
            <person name="Korf I.F."/>
            <person name="Cutter A.D."/>
            <person name="Schartner C.M."/>
            <person name="Ralston E.J."/>
            <person name="Meyer B.J."/>
            <person name="Haag E.S."/>
        </authorList>
    </citation>
    <scope>NUCLEOTIDE SEQUENCE [LARGE SCALE GENOMIC DNA]</scope>
    <source>
        <strain evidence="14">JU1422</strain>
    </source>
</reference>
<dbReference type="GO" id="GO:0005524">
    <property type="term" value="F:ATP binding"/>
    <property type="evidence" value="ECO:0007669"/>
    <property type="project" value="UniProtKB-UniRule"/>
</dbReference>
<dbReference type="PROSITE" id="PS50001">
    <property type="entry name" value="SH2"/>
    <property type="match status" value="1"/>
</dbReference>
<dbReference type="InterPro" id="IPR008266">
    <property type="entry name" value="Tyr_kinase_AS"/>
</dbReference>
<evidence type="ECO:0000259" key="12">
    <source>
        <dbReference type="PROSITE" id="PS50011"/>
    </source>
</evidence>
<proteinExistence type="predicted"/>
<keyword evidence="14" id="KW-1185">Reference proteome</keyword>
<dbReference type="Proteomes" id="UP000230233">
    <property type="component" value="Chromosome III"/>
</dbReference>
<evidence type="ECO:0000313" key="13">
    <source>
        <dbReference type="EMBL" id="PIC39543.1"/>
    </source>
</evidence>
<dbReference type="InterPro" id="IPR036860">
    <property type="entry name" value="SH2_dom_sf"/>
</dbReference>
<keyword evidence="8" id="KW-0727">SH2 domain</keyword>
<dbReference type="PROSITE" id="PS50011">
    <property type="entry name" value="PROTEIN_KINASE_DOM"/>
    <property type="match status" value="1"/>
</dbReference>
<evidence type="ECO:0000256" key="10">
    <source>
        <dbReference type="SAM" id="MobiDB-lite"/>
    </source>
</evidence>
<feature type="region of interest" description="Disordered" evidence="10">
    <location>
        <begin position="501"/>
        <end position="580"/>
    </location>
</feature>
<evidence type="ECO:0000259" key="11">
    <source>
        <dbReference type="PROSITE" id="PS50001"/>
    </source>
</evidence>
<dbReference type="InterPro" id="IPR011009">
    <property type="entry name" value="Kinase-like_dom_sf"/>
</dbReference>
<evidence type="ECO:0000256" key="4">
    <source>
        <dbReference type="ARBA" id="ARBA00022777"/>
    </source>
</evidence>
<protein>
    <recommendedName>
        <fullName evidence="1">non-specific protein-tyrosine kinase</fullName>
        <ecNumber evidence="1">2.7.10.2</ecNumber>
    </recommendedName>
</protein>
<evidence type="ECO:0000256" key="8">
    <source>
        <dbReference type="PROSITE-ProRule" id="PRU00191"/>
    </source>
</evidence>
<keyword evidence="4" id="KW-0418">Kinase</keyword>
<keyword evidence="6" id="KW-0829">Tyrosine-protein kinase</keyword>
<feature type="compositionally biased region" description="Polar residues" evidence="10">
    <location>
        <begin position="376"/>
        <end position="386"/>
    </location>
</feature>
<evidence type="ECO:0000256" key="7">
    <source>
        <dbReference type="ARBA" id="ARBA00051245"/>
    </source>
</evidence>
<dbReference type="PANTHER" id="PTHR24418">
    <property type="entry name" value="TYROSINE-PROTEIN KINASE"/>
    <property type="match status" value="1"/>
</dbReference>
<evidence type="ECO:0000256" key="3">
    <source>
        <dbReference type="ARBA" id="ARBA00022741"/>
    </source>
</evidence>
<evidence type="ECO:0000256" key="2">
    <source>
        <dbReference type="ARBA" id="ARBA00022679"/>
    </source>
</evidence>
<dbReference type="InterPro" id="IPR017441">
    <property type="entry name" value="Protein_kinase_ATP_BS"/>
</dbReference>
<keyword evidence="5 9" id="KW-0067">ATP-binding</keyword>
<keyword evidence="2" id="KW-0808">Transferase</keyword>
<feature type="domain" description="Protein kinase" evidence="12">
    <location>
        <begin position="146"/>
        <end position="466"/>
    </location>
</feature>
<feature type="compositionally biased region" description="Low complexity" evidence="10">
    <location>
        <begin position="514"/>
        <end position="528"/>
    </location>
</feature>
<feature type="compositionally biased region" description="Low complexity" evidence="10">
    <location>
        <begin position="396"/>
        <end position="409"/>
    </location>
</feature>
<feature type="compositionally biased region" description="Basic and acidic residues" evidence="10">
    <location>
        <begin position="563"/>
        <end position="573"/>
    </location>
</feature>
<dbReference type="Gene3D" id="3.30.505.10">
    <property type="entry name" value="SH2 domain"/>
    <property type="match status" value="1"/>
</dbReference>
<dbReference type="InterPro" id="IPR000719">
    <property type="entry name" value="Prot_kinase_dom"/>
</dbReference>
<dbReference type="InterPro" id="IPR050198">
    <property type="entry name" value="Non-receptor_tyrosine_kinases"/>
</dbReference>
<organism evidence="13 14">
    <name type="scientific">Caenorhabditis nigoni</name>
    <dbReference type="NCBI Taxonomy" id="1611254"/>
    <lineage>
        <taxon>Eukaryota</taxon>
        <taxon>Metazoa</taxon>
        <taxon>Ecdysozoa</taxon>
        <taxon>Nematoda</taxon>
        <taxon>Chromadorea</taxon>
        <taxon>Rhabditida</taxon>
        <taxon>Rhabditina</taxon>
        <taxon>Rhabditomorpha</taxon>
        <taxon>Rhabditoidea</taxon>
        <taxon>Rhabditidae</taxon>
        <taxon>Peloderinae</taxon>
        <taxon>Caenorhabditis</taxon>
    </lineage>
</organism>
<dbReference type="GO" id="GO:0004715">
    <property type="term" value="F:non-membrane spanning protein tyrosine kinase activity"/>
    <property type="evidence" value="ECO:0007669"/>
    <property type="project" value="UniProtKB-EC"/>
</dbReference>
<keyword evidence="3 9" id="KW-0547">Nucleotide-binding</keyword>
<evidence type="ECO:0000256" key="5">
    <source>
        <dbReference type="ARBA" id="ARBA00022840"/>
    </source>
</evidence>
<dbReference type="Pfam" id="PF07714">
    <property type="entry name" value="PK_Tyr_Ser-Thr"/>
    <property type="match status" value="1"/>
</dbReference>
<gene>
    <name evidence="13" type="primary">Cnig_chr_III.g11197</name>
    <name evidence="13" type="ORF">B9Z55_011197</name>
</gene>
<dbReference type="SUPFAM" id="SSF55550">
    <property type="entry name" value="SH2 domain"/>
    <property type="match status" value="1"/>
</dbReference>
<dbReference type="InterPro" id="IPR020635">
    <property type="entry name" value="Tyr_kinase_cat_dom"/>
</dbReference>